<dbReference type="AlphaFoldDB" id="A0AAC9RIU3"/>
<evidence type="ECO:0000313" key="5">
    <source>
        <dbReference type="Proteomes" id="UP000177894"/>
    </source>
</evidence>
<dbReference type="Proteomes" id="UP000192478">
    <property type="component" value="Chromosome"/>
</dbReference>
<dbReference type="PANTHER" id="PTHR34039">
    <property type="entry name" value="UPF0102 PROTEIN YRAN"/>
    <property type="match status" value="1"/>
</dbReference>
<dbReference type="InterPro" id="IPR011335">
    <property type="entry name" value="Restrct_endonuc-II-like"/>
</dbReference>
<accession>A0AAC9RIU3</accession>
<evidence type="ECO:0000256" key="1">
    <source>
        <dbReference type="ARBA" id="ARBA00006738"/>
    </source>
</evidence>
<dbReference type="KEGG" id="cfm:BJL90_16630"/>
<evidence type="ECO:0000256" key="2">
    <source>
        <dbReference type="HAMAP-Rule" id="MF_00048"/>
    </source>
</evidence>
<gene>
    <name evidence="3" type="ORF">BJL90_16630</name>
    <name evidence="4" type="ORF">CLFO_22760</name>
</gene>
<evidence type="ECO:0000313" key="6">
    <source>
        <dbReference type="Proteomes" id="UP000192478"/>
    </source>
</evidence>
<dbReference type="Pfam" id="PF02021">
    <property type="entry name" value="UPF0102"/>
    <property type="match status" value="1"/>
</dbReference>
<dbReference type="PANTHER" id="PTHR34039:SF1">
    <property type="entry name" value="UPF0102 PROTEIN YRAN"/>
    <property type="match status" value="1"/>
</dbReference>
<organism evidence="4 6">
    <name type="scientific">Clostridium formicaceticum</name>
    <dbReference type="NCBI Taxonomy" id="1497"/>
    <lineage>
        <taxon>Bacteria</taxon>
        <taxon>Bacillati</taxon>
        <taxon>Bacillota</taxon>
        <taxon>Clostridia</taxon>
        <taxon>Eubacteriales</taxon>
        <taxon>Clostridiaceae</taxon>
        <taxon>Clostridium</taxon>
    </lineage>
</organism>
<name>A0AAC9RIU3_9CLOT</name>
<reference evidence="4 6" key="2">
    <citation type="submission" date="2017-03" db="EMBL/GenBank/DDBJ databases">
        <title>Complete sequence of Clostridium formicaceticum DSM 92.</title>
        <authorList>
            <person name="Poehlein A."/>
            <person name="Karl M."/>
            <person name="Bengelsdorf F.R."/>
            <person name="Duerre P."/>
            <person name="Daniel R."/>
        </authorList>
    </citation>
    <scope>NUCLEOTIDE SEQUENCE [LARGE SCALE GENOMIC DNA]</scope>
    <source>
        <strain evidence="4 6">DSM 92</strain>
    </source>
</reference>
<dbReference type="InterPro" id="IPR011856">
    <property type="entry name" value="tRNA_endonuc-like_dom_sf"/>
</dbReference>
<dbReference type="InterPro" id="IPR003509">
    <property type="entry name" value="UPF0102_YraN-like"/>
</dbReference>
<dbReference type="HAMAP" id="MF_00048">
    <property type="entry name" value="UPF0102"/>
    <property type="match status" value="1"/>
</dbReference>
<dbReference type="Proteomes" id="UP000177894">
    <property type="component" value="Chromosome"/>
</dbReference>
<dbReference type="EMBL" id="CP017603">
    <property type="protein sequence ID" value="AOY77332.1"/>
    <property type="molecule type" value="Genomic_DNA"/>
</dbReference>
<dbReference type="SUPFAM" id="SSF52980">
    <property type="entry name" value="Restriction endonuclease-like"/>
    <property type="match status" value="1"/>
</dbReference>
<sequence length="117" mass="14093">MKKKTGHYGEQLSRKYFINKGYLILNSNYRTRLGEIDIIAQKDDTIIFVEVKTRKTMTFGLAREAVNYKKQVTLIKLAEQYIQYKKLKNMNFRFDVMEVQWNENKNQYEINHIENAF</sequence>
<proteinExistence type="inferred from homology"/>
<comment type="similarity">
    <text evidence="1 2">Belongs to the UPF0102 family.</text>
</comment>
<protein>
    <recommendedName>
        <fullName evidence="2">UPF0102 protein BJL90_16630</fullName>
    </recommendedName>
</protein>
<keyword evidence="5" id="KW-1185">Reference proteome</keyword>
<dbReference type="EMBL" id="CP020559">
    <property type="protein sequence ID" value="ARE87876.1"/>
    <property type="molecule type" value="Genomic_DNA"/>
</dbReference>
<dbReference type="Gene3D" id="3.40.1350.10">
    <property type="match status" value="1"/>
</dbReference>
<reference evidence="3 5" key="1">
    <citation type="submission" date="2016-10" db="EMBL/GenBank/DDBJ databases">
        <title>Complete Genome Sequence of Acetogen Clostridium formicoaceticum ATCC 27076.</title>
        <authorList>
            <person name="Bao T."/>
            <person name="Cheng C."/>
            <person name="Zhao J."/>
            <person name="Yang S.-T."/>
            <person name="Wang J."/>
            <person name="Wang M."/>
        </authorList>
    </citation>
    <scope>NUCLEOTIDE SEQUENCE [LARGE SCALE GENOMIC DNA]</scope>
    <source>
        <strain evidence="3 5">ATCC 27076</strain>
    </source>
</reference>
<dbReference type="NCBIfam" id="TIGR00252">
    <property type="entry name" value="YraN family protein"/>
    <property type="match status" value="1"/>
</dbReference>
<evidence type="ECO:0000313" key="3">
    <source>
        <dbReference type="EMBL" id="AOY77332.1"/>
    </source>
</evidence>
<evidence type="ECO:0000313" key="4">
    <source>
        <dbReference type="EMBL" id="ARE87876.1"/>
    </source>
</evidence>
<dbReference type="NCBIfam" id="NF009154">
    <property type="entry name" value="PRK12497.3-3"/>
    <property type="match status" value="1"/>
</dbReference>
<dbReference type="GO" id="GO:0003676">
    <property type="term" value="F:nucleic acid binding"/>
    <property type="evidence" value="ECO:0007669"/>
    <property type="project" value="InterPro"/>
</dbReference>
<dbReference type="RefSeq" id="WP_070970586.1">
    <property type="nucleotide sequence ID" value="NZ_CP017603.1"/>
</dbReference>
<dbReference type="CDD" id="cd20736">
    <property type="entry name" value="PoNe_Nuclease"/>
    <property type="match status" value="1"/>
</dbReference>
<dbReference type="NCBIfam" id="NF009150">
    <property type="entry name" value="PRK12497.1-3"/>
    <property type="match status" value="1"/>
</dbReference>